<dbReference type="Proteomes" id="UP001205185">
    <property type="component" value="Unassembled WGS sequence"/>
</dbReference>
<reference evidence="2 3" key="1">
    <citation type="submission" date="2022-06" db="EMBL/GenBank/DDBJ databases">
        <title>Genomic Encyclopedia of Archaeal and Bacterial Type Strains, Phase II (KMG-II): from individual species to whole genera.</title>
        <authorList>
            <person name="Goeker M."/>
        </authorList>
    </citation>
    <scope>NUCLEOTIDE SEQUENCE [LARGE SCALE GENOMIC DNA]</scope>
    <source>
        <strain evidence="2 3">DSM 44255</strain>
    </source>
</reference>
<dbReference type="Gene3D" id="1.10.260.40">
    <property type="entry name" value="lambda repressor-like DNA-binding domains"/>
    <property type="match status" value="1"/>
</dbReference>
<proteinExistence type="predicted"/>
<protein>
    <submittedName>
        <fullName evidence="2">Helix-turn-helix domain-containing protein</fullName>
    </submittedName>
</protein>
<dbReference type="RefSeq" id="WP_301319316.1">
    <property type="nucleotide sequence ID" value="NZ_BAAAVB010000013.1"/>
</dbReference>
<evidence type="ECO:0000313" key="3">
    <source>
        <dbReference type="Proteomes" id="UP001205185"/>
    </source>
</evidence>
<dbReference type="InterPro" id="IPR010982">
    <property type="entry name" value="Lambda_DNA-bd_dom_sf"/>
</dbReference>
<keyword evidence="3" id="KW-1185">Reference proteome</keyword>
<comment type="caution">
    <text evidence="2">The sequence shown here is derived from an EMBL/GenBank/DDBJ whole genome shotgun (WGS) entry which is preliminary data.</text>
</comment>
<sequence>MTTHHRSPATTLRTWILGRELRHLMTNAGHTNNTLARHLGWLPSTLSRYLNGQRHIPPADLVHLLIACGHTNRSDRDQLLALAADHHTPHHWHDHHDTGLYANTLYDLEHDCSAITHYSPMALPDILHTPEHHRALLATTPLVPADTIPARLATHRARAAILTGAAPPTVTVILTDLALHTTPQDQLRHLHTLATHPNITIHVLPHPHLAAPHLAAPFQLLHTTSRRTVLHLPLHNSHLYTEQPHTIRAYETLLAHLHPHTHPFDHHTLRVFA</sequence>
<feature type="domain" description="DUF5753" evidence="1">
    <location>
        <begin position="104"/>
        <end position="258"/>
    </location>
</feature>
<dbReference type="CDD" id="cd00093">
    <property type="entry name" value="HTH_XRE"/>
    <property type="match status" value="1"/>
</dbReference>
<gene>
    <name evidence="2" type="ORF">LV75_003373</name>
</gene>
<dbReference type="InterPro" id="IPR001387">
    <property type="entry name" value="Cro/C1-type_HTH"/>
</dbReference>
<dbReference type="EMBL" id="JAMTCO010000008">
    <property type="protein sequence ID" value="MCP2270861.1"/>
    <property type="molecule type" value="Genomic_DNA"/>
</dbReference>
<evidence type="ECO:0000259" key="1">
    <source>
        <dbReference type="Pfam" id="PF19054"/>
    </source>
</evidence>
<organism evidence="2 3">
    <name type="scientific">Actinokineospora diospyrosa</name>
    <dbReference type="NCBI Taxonomy" id="103728"/>
    <lineage>
        <taxon>Bacteria</taxon>
        <taxon>Bacillati</taxon>
        <taxon>Actinomycetota</taxon>
        <taxon>Actinomycetes</taxon>
        <taxon>Pseudonocardiales</taxon>
        <taxon>Pseudonocardiaceae</taxon>
        <taxon>Actinokineospora</taxon>
    </lineage>
</organism>
<evidence type="ECO:0000313" key="2">
    <source>
        <dbReference type="EMBL" id="MCP2270861.1"/>
    </source>
</evidence>
<dbReference type="Pfam" id="PF13560">
    <property type="entry name" value="HTH_31"/>
    <property type="match status" value="1"/>
</dbReference>
<name>A0ABT1IE94_9PSEU</name>
<dbReference type="SUPFAM" id="SSF47413">
    <property type="entry name" value="lambda repressor-like DNA-binding domains"/>
    <property type="match status" value="1"/>
</dbReference>
<accession>A0ABT1IE94</accession>
<dbReference type="InterPro" id="IPR043917">
    <property type="entry name" value="DUF5753"/>
</dbReference>
<dbReference type="Pfam" id="PF19054">
    <property type="entry name" value="DUF5753"/>
    <property type="match status" value="1"/>
</dbReference>